<dbReference type="InterPro" id="IPR038128">
    <property type="entry name" value="Gamma_PGA_hydro_sf"/>
</dbReference>
<evidence type="ECO:0008006" key="3">
    <source>
        <dbReference type="Google" id="ProtNLM"/>
    </source>
</evidence>
<keyword evidence="2" id="KW-1185">Reference proteome</keyword>
<dbReference type="Proteomes" id="UP000831021">
    <property type="component" value="Segment"/>
</dbReference>
<proteinExistence type="predicted"/>
<name>A0AAE9K5W4_9CAUD</name>
<dbReference type="EMBL" id="OM236516">
    <property type="protein sequence ID" value="UNY48744.1"/>
    <property type="molecule type" value="Genomic_DNA"/>
</dbReference>
<protein>
    <recommendedName>
        <fullName evidence="3">Poly-gamma-glutamate hydrolase</fullName>
    </recommendedName>
</protein>
<accession>A0AAE9K5W4</accession>
<dbReference type="Gene3D" id="3.40.630.100">
    <property type="entry name" value="Poly-gamma-glutamate hydrolase, zinc-binding motif"/>
    <property type="match status" value="1"/>
</dbReference>
<evidence type="ECO:0000313" key="1">
    <source>
        <dbReference type="EMBL" id="UNY48744.1"/>
    </source>
</evidence>
<evidence type="ECO:0000313" key="2">
    <source>
        <dbReference type="Proteomes" id="UP000831021"/>
    </source>
</evidence>
<reference evidence="1 2" key="1">
    <citation type="submission" date="2022-01" db="EMBL/GenBank/DDBJ databases">
        <authorList>
            <person name="Stokar-Avihail A."/>
        </authorList>
    </citation>
    <scope>NUCLEOTIDE SEQUENCE [LARGE SCALE GENOMIC DNA]</scope>
</reference>
<gene>
    <name evidence="1" type="ORF">fado_29</name>
</gene>
<dbReference type="Pfam" id="PF05908">
    <property type="entry name" value="Gamma_PGA_hydro"/>
    <property type="match status" value="1"/>
</dbReference>
<organism evidence="1 2">
    <name type="scientific">Bacillus phage FADO</name>
    <dbReference type="NCBI Taxonomy" id="2917160"/>
    <lineage>
        <taxon>Viruses</taxon>
        <taxon>Duplodnaviria</taxon>
        <taxon>Heunggongvirae</taxon>
        <taxon>Uroviricota</taxon>
        <taxon>Caudoviricetes</taxon>
        <taxon>Heleneionescovirinae</taxon>
        <taxon>Zhangjivirus</taxon>
        <taxon>Zhangjivirus fado</taxon>
    </lineage>
</organism>
<sequence>MADTYNSYGELRLVEILGVDYRIIILKQSQKIIIVAPHAGGTEVGTSELTTALSDSFGFSRYMFEGLKSSNNGVLHITSTNFDEPNALQELPEHTIALSVHGYSDSTNKHTIVGGLDFELREKVVQALISAGFSASVATDRFTATDPDNIVNRCATGKGVQLEISTAQRKAFFANNDWSKANRGNVTEEFNRYVKALGDLYSQIVI</sequence>
<dbReference type="InterPro" id="IPR008585">
    <property type="entry name" value="Gamma_PGA_hydro"/>
</dbReference>